<evidence type="ECO:0000313" key="2">
    <source>
        <dbReference type="EMBL" id="GAA4801914.1"/>
    </source>
</evidence>
<feature type="domain" description="DUF397" evidence="1">
    <location>
        <begin position="10"/>
        <end position="56"/>
    </location>
</feature>
<sequence>MRDDHDYLVSSFCAGGNCVGMAATPDGVELVDLADGAAGRLRVGREAWAAFVAGVKAGEFDLPDGG</sequence>
<name>A0ABP9C254_9PSEU</name>
<comment type="caution">
    <text evidence="2">The sequence shown here is derived from an EMBL/GenBank/DDBJ whole genome shotgun (WGS) entry which is preliminary data.</text>
</comment>
<accession>A0ABP9C254</accession>
<reference evidence="3" key="1">
    <citation type="journal article" date="2019" name="Int. J. Syst. Evol. Microbiol.">
        <title>The Global Catalogue of Microorganisms (GCM) 10K type strain sequencing project: providing services to taxonomists for standard genome sequencing and annotation.</title>
        <authorList>
            <consortium name="The Broad Institute Genomics Platform"/>
            <consortium name="The Broad Institute Genome Sequencing Center for Infectious Disease"/>
            <person name="Wu L."/>
            <person name="Ma J."/>
        </authorList>
    </citation>
    <scope>NUCLEOTIDE SEQUENCE [LARGE SCALE GENOMIC DNA]</scope>
    <source>
        <strain evidence="3">JCM 17979</strain>
    </source>
</reference>
<evidence type="ECO:0000259" key="1">
    <source>
        <dbReference type="Pfam" id="PF04149"/>
    </source>
</evidence>
<keyword evidence="3" id="KW-1185">Reference proteome</keyword>
<organism evidence="2 3">
    <name type="scientific">Actinomycetospora chlora</name>
    <dbReference type="NCBI Taxonomy" id="663608"/>
    <lineage>
        <taxon>Bacteria</taxon>
        <taxon>Bacillati</taxon>
        <taxon>Actinomycetota</taxon>
        <taxon>Actinomycetes</taxon>
        <taxon>Pseudonocardiales</taxon>
        <taxon>Pseudonocardiaceae</taxon>
        <taxon>Actinomycetospora</taxon>
    </lineage>
</organism>
<evidence type="ECO:0000313" key="3">
    <source>
        <dbReference type="Proteomes" id="UP001500928"/>
    </source>
</evidence>
<dbReference type="RefSeq" id="WP_345420261.1">
    <property type="nucleotide sequence ID" value="NZ_BAABHO010000041.1"/>
</dbReference>
<proteinExistence type="predicted"/>
<gene>
    <name evidence="2" type="ORF">GCM10023200_43710</name>
</gene>
<dbReference type="Pfam" id="PF04149">
    <property type="entry name" value="DUF397"/>
    <property type="match status" value="1"/>
</dbReference>
<protein>
    <recommendedName>
        <fullName evidence="1">DUF397 domain-containing protein</fullName>
    </recommendedName>
</protein>
<dbReference type="EMBL" id="BAABHO010000041">
    <property type="protein sequence ID" value="GAA4801914.1"/>
    <property type="molecule type" value="Genomic_DNA"/>
</dbReference>
<dbReference type="InterPro" id="IPR007278">
    <property type="entry name" value="DUF397"/>
</dbReference>
<dbReference type="Proteomes" id="UP001500928">
    <property type="component" value="Unassembled WGS sequence"/>
</dbReference>